<gene>
    <name evidence="2" type="ORF">BKK80_25215</name>
</gene>
<sequence length="128" mass="13091">MTSRQRNHRTAWLGLLAMCLLVLAPLVSQWVAARHAADPSGFICSAAQPEADGSGQHAPLSACGYCDLLAGHAAAPPLPAALPVLALVLLFAAVMLPPLAPVPLGAFPSGRPRGPPASPRSVPFSLSC</sequence>
<accession>A0ABM7D7T3</accession>
<proteinExistence type="predicted"/>
<dbReference type="Proteomes" id="UP000177515">
    <property type="component" value="Chromosome 2"/>
</dbReference>
<evidence type="ECO:0000313" key="2">
    <source>
        <dbReference type="EMBL" id="AOZ09131.1"/>
    </source>
</evidence>
<feature type="transmembrane region" description="Helical" evidence="1">
    <location>
        <begin position="80"/>
        <end position="104"/>
    </location>
</feature>
<organism evidence="2 3">
    <name type="scientific">Cupriavidus malaysiensis</name>
    <dbReference type="NCBI Taxonomy" id="367825"/>
    <lineage>
        <taxon>Bacteria</taxon>
        <taxon>Pseudomonadati</taxon>
        <taxon>Pseudomonadota</taxon>
        <taxon>Betaproteobacteria</taxon>
        <taxon>Burkholderiales</taxon>
        <taxon>Burkholderiaceae</taxon>
        <taxon>Cupriavidus</taxon>
    </lineage>
</organism>
<reference evidence="2 3" key="1">
    <citation type="submission" date="2016-10" db="EMBL/GenBank/DDBJ databases">
        <title>Complete genome sequences of three Cupriavidus strains isolated from various Malaysian environments.</title>
        <authorList>
            <person name="Abdullah A.A.-A."/>
            <person name="Shafie N.A.H."/>
            <person name="Lau N.S."/>
        </authorList>
    </citation>
    <scope>NUCLEOTIDE SEQUENCE [LARGE SCALE GENOMIC DNA]</scope>
    <source>
        <strain evidence="2 3">USMAA1020</strain>
    </source>
</reference>
<dbReference type="InterPro" id="IPR021333">
    <property type="entry name" value="DUF2946"/>
</dbReference>
<keyword evidence="3" id="KW-1185">Reference proteome</keyword>
<dbReference type="RefSeq" id="WP_071021039.1">
    <property type="nucleotide sequence ID" value="NZ_CP017755.1"/>
</dbReference>
<keyword evidence="1" id="KW-0812">Transmembrane</keyword>
<dbReference type="EMBL" id="CP017755">
    <property type="protein sequence ID" value="AOZ09131.1"/>
    <property type="molecule type" value="Genomic_DNA"/>
</dbReference>
<keyword evidence="1" id="KW-1133">Transmembrane helix</keyword>
<evidence type="ECO:0000256" key="1">
    <source>
        <dbReference type="SAM" id="Phobius"/>
    </source>
</evidence>
<dbReference type="Pfam" id="PF11162">
    <property type="entry name" value="DUF2946"/>
    <property type="match status" value="1"/>
</dbReference>
<protein>
    <recommendedName>
        <fullName evidence="4">DUF2946 domain-containing protein</fullName>
    </recommendedName>
</protein>
<keyword evidence="1" id="KW-0472">Membrane</keyword>
<feature type="transmembrane region" description="Helical" evidence="1">
    <location>
        <begin position="12"/>
        <end position="32"/>
    </location>
</feature>
<evidence type="ECO:0000313" key="3">
    <source>
        <dbReference type="Proteomes" id="UP000177515"/>
    </source>
</evidence>
<evidence type="ECO:0008006" key="4">
    <source>
        <dbReference type="Google" id="ProtNLM"/>
    </source>
</evidence>
<name>A0ABM7D7T3_9BURK</name>